<proteinExistence type="predicted"/>
<organism evidence="1 2">
    <name type="scientific">Nesidiocoris tenuis</name>
    <dbReference type="NCBI Taxonomy" id="355587"/>
    <lineage>
        <taxon>Eukaryota</taxon>
        <taxon>Metazoa</taxon>
        <taxon>Ecdysozoa</taxon>
        <taxon>Arthropoda</taxon>
        <taxon>Hexapoda</taxon>
        <taxon>Insecta</taxon>
        <taxon>Pterygota</taxon>
        <taxon>Neoptera</taxon>
        <taxon>Paraneoptera</taxon>
        <taxon>Hemiptera</taxon>
        <taxon>Heteroptera</taxon>
        <taxon>Panheteroptera</taxon>
        <taxon>Cimicomorpha</taxon>
        <taxon>Miridae</taxon>
        <taxon>Dicyphina</taxon>
        <taxon>Nesidiocoris</taxon>
    </lineage>
</organism>
<protein>
    <submittedName>
        <fullName evidence="1">Uncharacterized protein</fullName>
    </submittedName>
</protein>
<sequence>MVSKFQKVSLQLSRICRQIISSSTLTSEGNYCCNYYCCLDTFTYLSQEPQDGKALRANVGNIGENHSSFGIVIFSEGFDLPRSLLWSIYERPIHTAAFKKNHELVQERLIAFKNVRDDSRSRTSKNIRKCPITSEDHARSERLLKNPWIRVLAPLKWISSPSCLHYRFKQNIIIYTLK</sequence>
<dbReference type="EMBL" id="CADCXU010035905">
    <property type="protein sequence ID" value="CAB0020848.1"/>
    <property type="molecule type" value="Genomic_DNA"/>
</dbReference>
<reference evidence="1 2" key="1">
    <citation type="submission" date="2020-02" db="EMBL/GenBank/DDBJ databases">
        <authorList>
            <person name="Ferguson B K."/>
        </authorList>
    </citation>
    <scope>NUCLEOTIDE SEQUENCE [LARGE SCALE GENOMIC DNA]</scope>
</reference>
<evidence type="ECO:0000313" key="1">
    <source>
        <dbReference type="EMBL" id="CAB0020848.1"/>
    </source>
</evidence>
<name>A0A6H5HT26_9HEMI</name>
<evidence type="ECO:0000313" key="2">
    <source>
        <dbReference type="Proteomes" id="UP000479000"/>
    </source>
</evidence>
<dbReference type="Proteomes" id="UP000479000">
    <property type="component" value="Unassembled WGS sequence"/>
</dbReference>
<gene>
    <name evidence="1" type="ORF">NTEN_LOCUS24380</name>
</gene>
<keyword evidence="2" id="KW-1185">Reference proteome</keyword>
<accession>A0A6H5HT26</accession>
<dbReference type="AlphaFoldDB" id="A0A6H5HT26"/>